<accession>Q2QSN2</accession>
<feature type="region of interest" description="Disordered" evidence="1">
    <location>
        <begin position="1053"/>
        <end position="1142"/>
    </location>
</feature>
<dbReference type="InterPro" id="IPR043502">
    <property type="entry name" value="DNA/RNA_pol_sf"/>
</dbReference>
<dbReference type="Gene3D" id="3.10.10.10">
    <property type="entry name" value="HIV Type 1 Reverse Transcriptase, subunit A, domain 1"/>
    <property type="match status" value="1"/>
</dbReference>
<dbReference type="PANTHER" id="PTHR10775:SF185">
    <property type="entry name" value="OS08G0208400 PROTEIN"/>
    <property type="match status" value="1"/>
</dbReference>
<sequence length="1846" mass="209637">MDKAWMDEPRHTQIYIQGVDNFLDFAFSKSAIGDKILCPCRKCVNSSWKNRSDIREDLICDGFVKGYRTWMFHGETSSSFVDNHDSDEVGSEHSREDDDISDLVRDLAFGLDDRGEFEDASSEPINDDDLEALQKLVEGASQELYPGSKNFSKLRFVVRLLHTKLLGGWTDRSFDMLLDLLNDAFPEGSALPKNYNEAKKLIKSLGLGYVNIHACKNDCILFHKDHANEDACPKCKTSRWKSETKSLDGKRVHKVPVKVLRYFPIKRRLQRLFVNQKIATLTRWHDEGRIRDGLLRHPADSLAWEDFDQKHPEFASDSRNIRCALATDGFNSFRSMNINYSIWPVILIPYNFPHWMCMKQPNFILSLLIPGREAPGSDMDVYFEPLVDDMKDMFVEGIRTYDSSRSEYFQLRAAILWTITDYPGLGYVAGCTTSGEGACLDCHSYTCSLFLKNGSKTCYMGHRRFLDANHEFRFDAHSFDGLTELRPAPKPLNQRHDHVFILGQITSLETTSDHSIVYLLFELMDNCYLYQNTAIVILVIYLSFKDPIVARFPQLGRADVAVGVVIPVLFDHIGFSVQSIFECQPQEDFAIQWDCVEPDVVSQFPKGSMGQPKVYWNKSALMSRDFIQQIHLSGNPLTPRTLNRASHLTVSNALWKSSLSTIIGFFFFRADCTISKTRMKFSWIHMFFMKPDCMGSINLIISICNLLVKCDEAIQVFDVFLQPLTKMLKSPIHIQGPWFVDLKAIISGLCSNTVDSTSCLLSLSPSPLTFQERNFIAIVPAEIYPKIISTKLAPNHWDEIQSTTTRPDQDDGAYPPILTKLPDDLVAIFTTRASSPRRSRPDPASAPIQSSSREVGVILQPLGTVSTEQLDGYLSSPGVDSRPTEIVEYDDFGYRYDYRNLDDFDEGFEDNYMPLYFGIFMADNETEGQRKAREAEEQRVRQEAERRRLEEERQAQERERLQREQQERERAAKEAKDRRQRALDARRRARELIGQQDVEGTAVFRTPQQNAVAAITLLDTLLKEDALNQANHIVNILNQTKTMIAASVPVNSASVRTTTGSRVPPLRSQDYHQPRLSVIGAGSSRRNRDHDERSVHSPPDQRRERRAERPRSPHRRRPIDLRETINQRRAARGYVPHHSPDRYDDDVDGVAAFTSDLRRVDWPAGFKPTGIEKYDSTTNPESWLTVYSLAIRAAGGDSKAMANYLPGTFERPGTQFDLYNVVQKSGESLRDYIRCFSEQRNKISDITDDVIIAAFTKGIRHDNLVGKFGRKPPRTVKQMFEKANEYAKAEDAITASKQSGTTWKRKNDTPTTGGSGSTNHKDRKRKPEELVATTTPSSQQRSRFIEQYAKNAHKTTDGDQSTSKKDDKDDAPTGFQDHRKELNHIFGGPLAYESKRKQKLTEQEINAVQPDTPQYLRWSETVIKFDRSDHPDRVVHPGRYPMVLDLVVRNVKLRRSLVDGGSALNILFAKTLDDMQIPNTELKLSNAPFHRVILGLSSTPLGQITLPVTFGTRENFRTENICFEVADFETAYHAILGLPALAKFMAVPHYTYMMMKMPGPQGVISLRSDIKQAVTCDKESCKMAQTREITLAREEIRLAASTATEGEVPATKMTKIGEGDAKTKKIPLDPSDPTKTVVIQHSLHAKEDAKPIKQLLRRFTKDRKDASKEELTKLLVAGFIKEVLHPDWLANPLLVRKKTGQWRMCVDNTDLNKSCPKDPFGLPRIDQIGRNVEAYVDDVVVKTKQKDDFVTTGNNPTGVPYVRALILVPGGKPEPQTKPYPLDMWKYGSALQQRPELNPYSGRGATSHNWHAPKPHRKQVLGVLKEEERCVSNSNISQPFHSVQMI</sequence>
<dbReference type="Pfam" id="PF13963">
    <property type="entry name" value="Transpos_assoc"/>
    <property type="match status" value="1"/>
</dbReference>
<evidence type="ECO:0000259" key="2">
    <source>
        <dbReference type="Pfam" id="PF13963"/>
    </source>
</evidence>
<protein>
    <submittedName>
        <fullName evidence="3">Retrotransposon protein, putative, Ty3-gypsy subclass, expressed</fullName>
    </submittedName>
</protein>
<feature type="region of interest" description="Disordered" evidence="1">
    <location>
        <begin position="832"/>
        <end position="853"/>
    </location>
</feature>
<dbReference type="InterPro" id="IPR029480">
    <property type="entry name" value="Transpos_assoc"/>
</dbReference>
<dbReference type="SUPFAM" id="SSF56672">
    <property type="entry name" value="DNA/RNA polymerases"/>
    <property type="match status" value="1"/>
</dbReference>
<feature type="compositionally biased region" description="Basic and acidic residues" evidence="1">
    <location>
        <begin position="1354"/>
        <end position="1379"/>
    </location>
</feature>
<reference evidence="3" key="1">
    <citation type="journal article" date="2005" name="BMC Biol.">
        <title>The sequence of rice chromosomes 11 and 12, rich in disease resistance genes and recent gene duplications.</title>
        <authorList>
            <consortium name="The rice chromosomes 11 and 12 sequencing consortia"/>
        </authorList>
    </citation>
    <scope>NUCLEOTIDE SEQUENCE [LARGE SCALE GENOMIC DNA]</scope>
</reference>
<dbReference type="PANTHER" id="PTHR10775">
    <property type="entry name" value="OS08G0208400 PROTEIN"/>
    <property type="match status" value="1"/>
</dbReference>
<feature type="compositionally biased region" description="Basic and acidic residues" evidence="1">
    <location>
        <begin position="1086"/>
        <end position="1111"/>
    </location>
</feature>
<proteinExistence type="predicted"/>
<evidence type="ECO:0000256" key="1">
    <source>
        <dbReference type="SAM" id="MobiDB-lite"/>
    </source>
</evidence>
<feature type="compositionally biased region" description="Polar residues" evidence="1">
    <location>
        <begin position="1332"/>
        <end position="1342"/>
    </location>
</feature>
<reference evidence="3" key="2">
    <citation type="submission" date="2005-04" db="EMBL/GenBank/DDBJ databases">
        <authorList>
            <person name="Buell C.R."/>
            <person name="Wing R.A."/>
            <person name="McCombie W.A."/>
            <person name="Ouyang S."/>
        </authorList>
    </citation>
    <scope>NUCLEOTIDE SEQUENCE</scope>
</reference>
<feature type="domain" description="Transposase-associated" evidence="2">
    <location>
        <begin position="3"/>
        <end position="75"/>
    </location>
</feature>
<reference evidence="3" key="3">
    <citation type="submission" date="2006-01" db="EMBL/GenBank/DDBJ databases">
        <authorList>
            <person name="Buell R."/>
        </authorList>
    </citation>
    <scope>NUCLEOTIDE SEQUENCE</scope>
</reference>
<dbReference type="InterPro" id="IPR004242">
    <property type="entry name" value="Transposase_21"/>
</dbReference>
<organism evidence="3">
    <name type="scientific">Oryza sativa subsp. japonica</name>
    <name type="common">Rice</name>
    <dbReference type="NCBI Taxonomy" id="39947"/>
    <lineage>
        <taxon>Eukaryota</taxon>
        <taxon>Viridiplantae</taxon>
        <taxon>Streptophyta</taxon>
        <taxon>Embryophyta</taxon>
        <taxon>Tracheophyta</taxon>
        <taxon>Spermatophyta</taxon>
        <taxon>Magnoliopsida</taxon>
        <taxon>Liliopsida</taxon>
        <taxon>Poales</taxon>
        <taxon>Poaceae</taxon>
        <taxon>BOP clade</taxon>
        <taxon>Oryzoideae</taxon>
        <taxon>Oryzeae</taxon>
        <taxon>Oryzinae</taxon>
        <taxon>Oryza</taxon>
        <taxon>Oryza sativa</taxon>
    </lineage>
</organism>
<feature type="region of interest" description="Disordered" evidence="1">
    <location>
        <begin position="1289"/>
        <end position="1379"/>
    </location>
</feature>
<dbReference type="iPTMnet" id="Q2QSN2"/>
<gene>
    <name evidence="3" type="ordered locus">LOC_Os12g23520</name>
</gene>
<name>Q2QSN2_ORYSJ</name>
<feature type="compositionally biased region" description="Low complexity" evidence="1">
    <location>
        <begin position="832"/>
        <end position="847"/>
    </location>
</feature>
<dbReference type="Pfam" id="PF02992">
    <property type="entry name" value="Transposase_21"/>
    <property type="match status" value="1"/>
</dbReference>
<dbReference type="EMBL" id="DP000011">
    <property type="protein sequence ID" value="ABA97917.2"/>
    <property type="molecule type" value="Genomic_DNA"/>
</dbReference>
<evidence type="ECO:0000313" key="3">
    <source>
        <dbReference type="EMBL" id="ABA97917.2"/>
    </source>
</evidence>
<dbReference type="CDD" id="cd00303">
    <property type="entry name" value="retropepsin_like"/>
    <property type="match status" value="1"/>
</dbReference>
<feature type="region of interest" description="Disordered" evidence="1">
    <location>
        <begin position="946"/>
        <end position="983"/>
    </location>
</feature>